<dbReference type="InterPro" id="IPR036866">
    <property type="entry name" value="RibonucZ/Hydroxyglut_hydro"/>
</dbReference>
<dbReference type="EMBL" id="JAMZMM010000178">
    <property type="protein sequence ID" value="MCP2730219.1"/>
    <property type="molecule type" value="Genomic_DNA"/>
</dbReference>
<reference evidence="1" key="1">
    <citation type="submission" date="2022-06" db="EMBL/GenBank/DDBJ databases">
        <title>New cyanobacteria of genus Symplocastrum in benthos of Lake Baikal.</title>
        <authorList>
            <person name="Sorokovikova E."/>
            <person name="Tikhonova I."/>
            <person name="Krasnopeev A."/>
            <person name="Evseev P."/>
            <person name="Gladkikh A."/>
            <person name="Belykh O."/>
        </authorList>
    </citation>
    <scope>NUCLEOTIDE SEQUENCE</scope>
    <source>
        <strain evidence="1">BBK-W-15</strain>
    </source>
</reference>
<protein>
    <submittedName>
        <fullName evidence="1">MBL fold metallo-hydrolase</fullName>
    </submittedName>
</protein>
<dbReference type="AlphaFoldDB" id="A0AAE3GTG8"/>
<evidence type="ECO:0000313" key="1">
    <source>
        <dbReference type="EMBL" id="MCP2730219.1"/>
    </source>
</evidence>
<accession>A0AAE3GTG8</accession>
<comment type="caution">
    <text evidence="1">The sequence shown here is derived from an EMBL/GenBank/DDBJ whole genome shotgun (WGS) entry which is preliminary data.</text>
</comment>
<dbReference type="PANTHER" id="PTHR42773">
    <property type="entry name" value="METALLO-BETA-LACTAMASE-RELATED"/>
    <property type="match status" value="1"/>
</dbReference>
<gene>
    <name evidence="1" type="ORF">NJ959_17445</name>
</gene>
<dbReference type="Gene3D" id="3.60.15.10">
    <property type="entry name" value="Ribonuclease Z/Hydroxyacylglutathione hydrolase-like"/>
    <property type="match status" value="1"/>
</dbReference>
<sequence length="154" mass="17235">VELLFITHRGGIGKAREIQEAMGCQILIQEQEAYLLPGLDVTTFQDELTISENIQIIWTPGHSPGSACLYYNFTGGVLFTGRHLLPNQAGEPVPLKLSKTFHWLRQIRSLKALIERFNPETLSYICPGANTGFLRGKGVIERAYQGLCEFDLDI</sequence>
<dbReference type="RefSeq" id="WP_254012981.1">
    <property type="nucleotide sequence ID" value="NZ_JAMZMM010000178.1"/>
</dbReference>
<dbReference type="Proteomes" id="UP001204953">
    <property type="component" value="Unassembled WGS sequence"/>
</dbReference>
<dbReference type="SUPFAM" id="SSF56281">
    <property type="entry name" value="Metallo-hydrolase/oxidoreductase"/>
    <property type="match status" value="1"/>
</dbReference>
<keyword evidence="2" id="KW-1185">Reference proteome</keyword>
<dbReference type="CDD" id="cd06262">
    <property type="entry name" value="metallo-hydrolase-like_MBL-fold"/>
    <property type="match status" value="1"/>
</dbReference>
<feature type="non-terminal residue" evidence="1">
    <location>
        <position position="1"/>
    </location>
</feature>
<organism evidence="1 2">
    <name type="scientific">Limnofasciculus baicalensis BBK-W-15</name>
    <dbReference type="NCBI Taxonomy" id="2699891"/>
    <lineage>
        <taxon>Bacteria</taxon>
        <taxon>Bacillati</taxon>
        <taxon>Cyanobacteriota</taxon>
        <taxon>Cyanophyceae</taxon>
        <taxon>Coleofasciculales</taxon>
        <taxon>Coleofasciculaceae</taxon>
        <taxon>Limnofasciculus</taxon>
        <taxon>Limnofasciculus baicalensis</taxon>
    </lineage>
</organism>
<evidence type="ECO:0000313" key="2">
    <source>
        <dbReference type="Proteomes" id="UP001204953"/>
    </source>
</evidence>
<proteinExistence type="predicted"/>
<dbReference type="PANTHER" id="PTHR42773:SF3">
    <property type="entry name" value="SLR0630 PROTEIN"/>
    <property type="match status" value="1"/>
</dbReference>
<name>A0AAE3GTG8_9CYAN</name>